<keyword evidence="6" id="KW-0812">Transmembrane</keyword>
<dbReference type="CDD" id="cd06225">
    <property type="entry name" value="HAMP"/>
    <property type="match status" value="1"/>
</dbReference>
<dbReference type="Pfam" id="PF00672">
    <property type="entry name" value="HAMP"/>
    <property type="match status" value="1"/>
</dbReference>
<dbReference type="CDD" id="cd11386">
    <property type="entry name" value="MCP_signal"/>
    <property type="match status" value="1"/>
</dbReference>
<evidence type="ECO:0000313" key="9">
    <source>
        <dbReference type="EMBL" id="GAA6267099.1"/>
    </source>
</evidence>
<dbReference type="PANTHER" id="PTHR43531">
    <property type="entry name" value="PROTEIN ICFG"/>
    <property type="match status" value="1"/>
</dbReference>
<dbReference type="Proteomes" id="UP001600894">
    <property type="component" value="Unassembled WGS sequence"/>
</dbReference>
<dbReference type="InterPro" id="IPR051310">
    <property type="entry name" value="MCP_chemotaxis"/>
</dbReference>
<evidence type="ECO:0000313" key="10">
    <source>
        <dbReference type="Proteomes" id="UP001600894"/>
    </source>
</evidence>
<evidence type="ECO:0000256" key="5">
    <source>
        <dbReference type="SAM" id="MobiDB-lite"/>
    </source>
</evidence>
<proteinExistence type="inferred from homology"/>
<keyword evidence="6" id="KW-0472">Membrane</keyword>
<dbReference type="PROSITE" id="PS50111">
    <property type="entry name" value="CHEMOTAXIS_TRANSDUC_2"/>
    <property type="match status" value="1"/>
</dbReference>
<keyword evidence="10" id="KW-1185">Reference proteome</keyword>
<dbReference type="InterPro" id="IPR003660">
    <property type="entry name" value="HAMP_dom"/>
</dbReference>
<feature type="compositionally biased region" description="Basic and acidic residues" evidence="5">
    <location>
        <begin position="576"/>
        <end position="590"/>
    </location>
</feature>
<dbReference type="SMART" id="SM00283">
    <property type="entry name" value="MA"/>
    <property type="match status" value="1"/>
</dbReference>
<dbReference type="PANTHER" id="PTHR43531:SF11">
    <property type="entry name" value="METHYL-ACCEPTING CHEMOTAXIS PROTEIN 3"/>
    <property type="match status" value="1"/>
</dbReference>
<evidence type="ECO:0000259" key="7">
    <source>
        <dbReference type="PROSITE" id="PS50111"/>
    </source>
</evidence>
<organism evidence="9 10">
    <name type="scientific">Enterocloster alcoholdehydrogenati</name>
    <dbReference type="NCBI Taxonomy" id="2547410"/>
    <lineage>
        <taxon>Bacteria</taxon>
        <taxon>Bacillati</taxon>
        <taxon>Bacillota</taxon>
        <taxon>Clostridia</taxon>
        <taxon>Lachnospirales</taxon>
        <taxon>Lachnospiraceae</taxon>
        <taxon>Enterocloster</taxon>
    </lineage>
</organism>
<dbReference type="Gene3D" id="1.10.287.950">
    <property type="entry name" value="Methyl-accepting chemotaxis protein"/>
    <property type="match status" value="1"/>
</dbReference>
<dbReference type="InterPro" id="IPR024478">
    <property type="entry name" value="HlyB_4HB_MCP"/>
</dbReference>
<feature type="transmembrane region" description="Helical" evidence="6">
    <location>
        <begin position="184"/>
        <end position="206"/>
    </location>
</feature>
<evidence type="ECO:0000256" key="6">
    <source>
        <dbReference type="SAM" id="Phobius"/>
    </source>
</evidence>
<name>A0ABQ0AST8_9FIRM</name>
<evidence type="ECO:0000256" key="2">
    <source>
        <dbReference type="ARBA" id="ARBA00029447"/>
    </source>
</evidence>
<comment type="caution">
    <text evidence="9">The sequence shown here is derived from an EMBL/GenBank/DDBJ whole genome shotgun (WGS) entry which is preliminary data.</text>
</comment>
<gene>
    <name evidence="9" type="ORF">F130042H8_01590</name>
</gene>
<keyword evidence="4" id="KW-0175">Coiled coil</keyword>
<sequence length="590" mass="63529">MKNLKVKSKLLLGFGILIFLMLGVSLSSVIGLRALNRENNTLIKKTLANTNYVWEMRRNLISEQRYELMAFAESDLGSIKNNLDMAQQEVDKNTSLLEEYKKNYRVDKSKVDQLEKLFEEEAAPRQKFMNLLSQGTETGNTEAYALFENEFKPLLDDQAQLLSDIGNEQISLAEAQTKKAAVTYYKTLAVTVGLIVIALVVSVIVIKKLVKGITAPLAEIENATNSLSRGDFDVQITYDSKDEFGKTCKNMQNSFSALKVIISDISAVLGALSKGDLTTGVSVEFPGQMREIAVSIQTLTANLNESMRSIQESANQISAGADQVSSGAQALAQGATEQANSVEELSDAISEVSGQVQANSENAEKANALAADSGKVAQYTLKDMNEMISAMREISTNAEDIKKVIKVIDDIAFQTNILALNAAVEAARAGSAGKGFAVVADEVRNLAGKSSEAAKGTTELIESALTAVSHGEKIAEKTNTAFEELARKVQEVVETIGEISSASREQADAIREITAGVDQISSVVQMNSATSEESAAASEELSGQAGVLNDLVRQFRLAANPSDSGNAADHLFAPENDFKEPGYDPGDEKY</sequence>
<feature type="domain" description="Methyl-accepting transducer" evidence="7">
    <location>
        <begin position="313"/>
        <end position="542"/>
    </location>
</feature>
<evidence type="ECO:0000256" key="3">
    <source>
        <dbReference type="PROSITE-ProRule" id="PRU00284"/>
    </source>
</evidence>
<dbReference type="PROSITE" id="PS50885">
    <property type="entry name" value="HAMP"/>
    <property type="match status" value="2"/>
</dbReference>
<dbReference type="Pfam" id="PF12729">
    <property type="entry name" value="4HB_MCP_1"/>
    <property type="match status" value="1"/>
</dbReference>
<feature type="coiled-coil region" evidence="4">
    <location>
        <begin position="69"/>
        <end position="117"/>
    </location>
</feature>
<feature type="domain" description="HAMP" evidence="8">
    <location>
        <begin position="211"/>
        <end position="263"/>
    </location>
</feature>
<dbReference type="EMBL" id="BAABXL010000001">
    <property type="protein sequence ID" value="GAA6267099.1"/>
    <property type="molecule type" value="Genomic_DNA"/>
</dbReference>
<accession>A0ABQ0AST8</accession>
<feature type="domain" description="HAMP" evidence="8">
    <location>
        <begin position="264"/>
        <end position="308"/>
    </location>
</feature>
<dbReference type="Gene3D" id="6.10.340.10">
    <property type="match status" value="1"/>
</dbReference>
<evidence type="ECO:0000256" key="1">
    <source>
        <dbReference type="ARBA" id="ARBA00022500"/>
    </source>
</evidence>
<feature type="region of interest" description="Disordered" evidence="5">
    <location>
        <begin position="563"/>
        <end position="590"/>
    </location>
</feature>
<comment type="similarity">
    <text evidence="2">Belongs to the methyl-accepting chemotaxis (MCP) protein family.</text>
</comment>
<evidence type="ECO:0000256" key="4">
    <source>
        <dbReference type="SAM" id="Coils"/>
    </source>
</evidence>
<keyword evidence="3" id="KW-0807">Transducer</keyword>
<dbReference type="SUPFAM" id="SSF58104">
    <property type="entry name" value="Methyl-accepting chemotaxis protein (MCP) signaling domain"/>
    <property type="match status" value="1"/>
</dbReference>
<dbReference type="RefSeq" id="WP_178302493.1">
    <property type="nucleotide sequence ID" value="NZ_BAABXL010000001.1"/>
</dbReference>
<dbReference type="PRINTS" id="PR00260">
    <property type="entry name" value="CHEMTRNSDUCR"/>
</dbReference>
<dbReference type="Pfam" id="PF00015">
    <property type="entry name" value="MCPsignal"/>
    <property type="match status" value="1"/>
</dbReference>
<keyword evidence="1" id="KW-0145">Chemotaxis</keyword>
<evidence type="ECO:0000259" key="8">
    <source>
        <dbReference type="PROSITE" id="PS50885"/>
    </source>
</evidence>
<keyword evidence="6" id="KW-1133">Transmembrane helix</keyword>
<dbReference type="InterPro" id="IPR004089">
    <property type="entry name" value="MCPsignal_dom"/>
</dbReference>
<evidence type="ECO:0008006" key="11">
    <source>
        <dbReference type="Google" id="ProtNLM"/>
    </source>
</evidence>
<dbReference type="InterPro" id="IPR004090">
    <property type="entry name" value="Chemotax_Me-accpt_rcpt"/>
</dbReference>
<reference evidence="9 10" key="1">
    <citation type="submission" date="2024-04" db="EMBL/GenBank/DDBJ databases">
        <title>Defined microbial consortia suppress multidrug-resistant proinflammatory Enterobacteriaceae via ecological control.</title>
        <authorList>
            <person name="Furuichi M."/>
            <person name="Kawaguchi T."/>
            <person name="Pust M."/>
            <person name="Yasuma K."/>
            <person name="Plichta D."/>
            <person name="Hasegawa N."/>
            <person name="Ohya T."/>
            <person name="Bhattarai S."/>
            <person name="Sasajima S."/>
            <person name="Aoto Y."/>
            <person name="Tuganbaev T."/>
            <person name="Yaginuma M."/>
            <person name="Ueda M."/>
            <person name="Okahashi N."/>
            <person name="Amafuji K."/>
            <person name="Kiridooshi Y."/>
            <person name="Sugita K."/>
            <person name="Strazar M."/>
            <person name="Skelly A."/>
            <person name="Suda W."/>
            <person name="Hattori M."/>
            <person name="Nakamoto N."/>
            <person name="Caballero S."/>
            <person name="Norman J."/>
            <person name="Olle B."/>
            <person name="Tanoue T."/>
            <person name="Arita M."/>
            <person name="Bucci V."/>
            <person name="Atarashi K."/>
            <person name="Xavier R."/>
            <person name="Honda K."/>
        </authorList>
    </citation>
    <scope>NUCLEOTIDE SEQUENCE [LARGE SCALE GENOMIC DNA]</scope>
    <source>
        <strain evidence="10">f13</strain>
    </source>
</reference>
<protein>
    <recommendedName>
        <fullName evidence="11">Methyl-accepting chemotaxis protein</fullName>
    </recommendedName>
</protein>
<dbReference type="SMART" id="SM00304">
    <property type="entry name" value="HAMP"/>
    <property type="match status" value="2"/>
</dbReference>